<proteinExistence type="predicted"/>
<gene>
    <name evidence="2" type="ORF">OSIN01602_LOCUS14711</name>
</gene>
<evidence type="ECO:0000313" key="2">
    <source>
        <dbReference type="EMBL" id="CAD9348852.1"/>
    </source>
</evidence>
<protein>
    <submittedName>
        <fullName evidence="2">Uncharacterized protein</fullName>
    </submittedName>
</protein>
<dbReference type="AlphaFoldDB" id="A0A7S2EPN5"/>
<keyword evidence="1" id="KW-0732">Signal</keyword>
<sequence length="117" mass="12574">MMIARAYFLAALAVVFRGFAEGLTFARVSEAAEPASFSRRSLLASIAATAATTVQPSVANARYVLNEDTGDYDEVDDSDWQTAWKERLDKANSMSTDEVFAAARGAGNTELKDGPES</sequence>
<feature type="chain" id="PRO_5031409631" evidence="1">
    <location>
        <begin position="23"/>
        <end position="117"/>
    </location>
</feature>
<name>A0A7S2EPN5_TRICV</name>
<accession>A0A7S2EPN5</accession>
<reference evidence="2" key="1">
    <citation type="submission" date="2021-01" db="EMBL/GenBank/DDBJ databases">
        <authorList>
            <person name="Corre E."/>
            <person name="Pelletier E."/>
            <person name="Niang G."/>
            <person name="Scheremetjew M."/>
            <person name="Finn R."/>
            <person name="Kale V."/>
            <person name="Holt S."/>
            <person name="Cochrane G."/>
            <person name="Meng A."/>
            <person name="Brown T."/>
            <person name="Cohen L."/>
        </authorList>
    </citation>
    <scope>NUCLEOTIDE SEQUENCE</scope>
    <source>
        <strain evidence="2">Grunow 1884</strain>
    </source>
</reference>
<evidence type="ECO:0000256" key="1">
    <source>
        <dbReference type="SAM" id="SignalP"/>
    </source>
</evidence>
<organism evidence="2">
    <name type="scientific">Trieres chinensis</name>
    <name type="common">Marine centric diatom</name>
    <name type="synonym">Odontella sinensis</name>
    <dbReference type="NCBI Taxonomy" id="1514140"/>
    <lineage>
        <taxon>Eukaryota</taxon>
        <taxon>Sar</taxon>
        <taxon>Stramenopiles</taxon>
        <taxon>Ochrophyta</taxon>
        <taxon>Bacillariophyta</taxon>
        <taxon>Mediophyceae</taxon>
        <taxon>Biddulphiophycidae</taxon>
        <taxon>Eupodiscales</taxon>
        <taxon>Parodontellaceae</taxon>
        <taxon>Trieres</taxon>
    </lineage>
</organism>
<dbReference type="EMBL" id="HBGO01025638">
    <property type="protein sequence ID" value="CAD9348852.1"/>
    <property type="molecule type" value="Transcribed_RNA"/>
</dbReference>
<feature type="signal peptide" evidence="1">
    <location>
        <begin position="1"/>
        <end position="22"/>
    </location>
</feature>